<dbReference type="Gene3D" id="3.40.30.10">
    <property type="entry name" value="Glutaredoxin"/>
    <property type="match status" value="1"/>
</dbReference>
<feature type="domain" description="DSBA-like thioredoxin" evidence="1">
    <location>
        <begin position="9"/>
        <end position="162"/>
    </location>
</feature>
<feature type="non-terminal residue" evidence="2">
    <location>
        <position position="174"/>
    </location>
</feature>
<dbReference type="GO" id="GO:0016491">
    <property type="term" value="F:oxidoreductase activity"/>
    <property type="evidence" value="ECO:0007669"/>
    <property type="project" value="InterPro"/>
</dbReference>
<name>A0A3B0S919_9ZZZZ</name>
<dbReference type="InterPro" id="IPR001853">
    <property type="entry name" value="DSBA-like_thioredoxin_dom"/>
</dbReference>
<proteinExistence type="predicted"/>
<reference evidence="2" key="1">
    <citation type="submission" date="2018-06" db="EMBL/GenBank/DDBJ databases">
        <authorList>
            <person name="Zhirakovskaya E."/>
        </authorList>
    </citation>
    <scope>NUCLEOTIDE SEQUENCE</scope>
</reference>
<dbReference type="SUPFAM" id="SSF52833">
    <property type="entry name" value="Thioredoxin-like"/>
    <property type="match status" value="1"/>
</dbReference>
<gene>
    <name evidence="2" type="ORF">MNBD_ACTINO01-1547</name>
</gene>
<dbReference type="Pfam" id="PF01323">
    <property type="entry name" value="DSBA"/>
    <property type="match status" value="1"/>
</dbReference>
<accession>A0A3B0S919</accession>
<organism evidence="2">
    <name type="scientific">hydrothermal vent metagenome</name>
    <dbReference type="NCBI Taxonomy" id="652676"/>
    <lineage>
        <taxon>unclassified sequences</taxon>
        <taxon>metagenomes</taxon>
        <taxon>ecological metagenomes</taxon>
    </lineage>
</organism>
<dbReference type="InterPro" id="IPR036249">
    <property type="entry name" value="Thioredoxin-like_sf"/>
</dbReference>
<evidence type="ECO:0000259" key="1">
    <source>
        <dbReference type="Pfam" id="PF01323"/>
    </source>
</evidence>
<dbReference type="EMBL" id="UOEI01000337">
    <property type="protein sequence ID" value="VAW02681.1"/>
    <property type="molecule type" value="Genomic_DNA"/>
</dbReference>
<sequence length="174" mass="19367">MPQRFDLTYDYLCPFARNANEAVVDALEQGADWSVTFRPFSLQQNHNGPEETPVWDVALDADMGSGVRALLWSLAVRDRFPDSFARFHVSMFAARHDQALDVGDEHVIRDVAGSAGLDADAVSEVVATGVPQRTLESEHSALVEIHEVFGVPTFIVEREAVFARIMDRHNVEDV</sequence>
<evidence type="ECO:0000313" key="2">
    <source>
        <dbReference type="EMBL" id="VAW02681.1"/>
    </source>
</evidence>
<protein>
    <recommendedName>
        <fullName evidence="1">DSBA-like thioredoxin domain-containing protein</fullName>
    </recommendedName>
</protein>
<dbReference type="AlphaFoldDB" id="A0A3B0S919"/>